<evidence type="ECO:0000256" key="2">
    <source>
        <dbReference type="ARBA" id="ARBA00016013"/>
    </source>
</evidence>
<comment type="function">
    <text evidence="4 5">Required for flagellar hook formation. May act as a scaffolding protein.</text>
</comment>
<organism evidence="9 10">
    <name type="scientific">Pelagibaculum spongiae</name>
    <dbReference type="NCBI Taxonomy" id="2080658"/>
    <lineage>
        <taxon>Bacteria</taxon>
        <taxon>Pseudomonadati</taxon>
        <taxon>Pseudomonadota</taxon>
        <taxon>Gammaproteobacteria</taxon>
        <taxon>Oceanospirillales</taxon>
        <taxon>Pelagibaculum</taxon>
    </lineage>
</organism>
<evidence type="ECO:0000259" key="8">
    <source>
        <dbReference type="Pfam" id="PF13861"/>
    </source>
</evidence>
<accession>A0A2V1GXY1</accession>
<evidence type="ECO:0000313" key="9">
    <source>
        <dbReference type="EMBL" id="PVZ66745.1"/>
    </source>
</evidence>
<sequence length="228" mass="23969">MSGIASLQQPITPDRVQGNQSSTGQTQTLGQDAFLKLFTAQLANQDPTDPVKNEAFVAQLAQFSSVENLTAVNNKMDVLAGFSASNQALQATSLVGKHVLAPTKELTLENAGDDVSGQINIPSTATNLKIELVGENGVTVATQNTSRVETGEFKFTLDKKDQSQGGGDLASGNYKIKVTAIINGKSQALEAAVKQEVQSVTIDRNQGSILLNLPGGKTTGINQINKIS</sequence>
<dbReference type="Pfam" id="PF13861">
    <property type="entry name" value="FLgD_tudor"/>
    <property type="match status" value="1"/>
</dbReference>
<keyword evidence="10" id="KW-1185">Reference proteome</keyword>
<evidence type="ECO:0000256" key="4">
    <source>
        <dbReference type="ARBA" id="ARBA00024746"/>
    </source>
</evidence>
<reference evidence="9 10" key="1">
    <citation type="submission" date="2018-04" db="EMBL/GenBank/DDBJ databases">
        <title>Thalassorhabdus spongiae gen. nov., sp. nov., isolated from a marine sponge in South-West Iceland.</title>
        <authorList>
            <person name="Knobloch S."/>
            <person name="Daussin A."/>
            <person name="Johannsson R."/>
            <person name="Marteinsson V.T."/>
        </authorList>
    </citation>
    <scope>NUCLEOTIDE SEQUENCE [LARGE SCALE GENOMIC DNA]</scope>
    <source>
        <strain evidence="9 10">Hp12</strain>
    </source>
</reference>
<dbReference type="InterPro" id="IPR005648">
    <property type="entry name" value="FlgD"/>
</dbReference>
<proteinExistence type="inferred from homology"/>
<dbReference type="RefSeq" id="WP_116688109.1">
    <property type="nucleotide sequence ID" value="NZ_CAWNYD010000007.1"/>
</dbReference>
<feature type="compositionally biased region" description="Polar residues" evidence="6">
    <location>
        <begin position="1"/>
        <end position="11"/>
    </location>
</feature>
<dbReference type="Proteomes" id="UP000244906">
    <property type="component" value="Unassembled WGS sequence"/>
</dbReference>
<dbReference type="GO" id="GO:0044781">
    <property type="term" value="P:bacterial-type flagellum organization"/>
    <property type="evidence" value="ECO:0007669"/>
    <property type="project" value="UniProtKB-UniRule"/>
</dbReference>
<comment type="caution">
    <text evidence="9">The sequence shown here is derived from an EMBL/GenBank/DDBJ whole genome shotgun (WGS) entry which is preliminary data.</text>
</comment>
<dbReference type="AlphaFoldDB" id="A0A2V1GXY1"/>
<protein>
    <recommendedName>
        <fullName evidence="2 5">Basal-body rod modification protein FlgD</fullName>
    </recommendedName>
</protein>
<evidence type="ECO:0000256" key="6">
    <source>
        <dbReference type="SAM" id="MobiDB-lite"/>
    </source>
</evidence>
<dbReference type="OrthoDB" id="9785233at2"/>
<dbReference type="Gene3D" id="2.30.30.910">
    <property type="match status" value="1"/>
</dbReference>
<feature type="domain" description="FlgD Tudor-like" evidence="8">
    <location>
        <begin position="86"/>
        <end position="224"/>
    </location>
</feature>
<feature type="domain" description="FlgD/Vpr Ig-like" evidence="7">
    <location>
        <begin position="107"/>
        <end position="180"/>
    </location>
</feature>
<dbReference type="Gene3D" id="2.60.40.4070">
    <property type="match status" value="1"/>
</dbReference>
<gene>
    <name evidence="9" type="ORF">DC094_15880</name>
</gene>
<dbReference type="Pfam" id="PF13860">
    <property type="entry name" value="FlgD_ig"/>
    <property type="match status" value="1"/>
</dbReference>
<dbReference type="InterPro" id="IPR025963">
    <property type="entry name" value="FLgD_Tudor"/>
</dbReference>
<evidence type="ECO:0000313" key="10">
    <source>
        <dbReference type="Proteomes" id="UP000244906"/>
    </source>
</evidence>
<name>A0A2V1GXY1_9GAMM</name>
<evidence type="ECO:0000259" key="7">
    <source>
        <dbReference type="Pfam" id="PF13860"/>
    </source>
</evidence>
<evidence type="ECO:0000256" key="5">
    <source>
        <dbReference type="RuleBase" id="RU362076"/>
    </source>
</evidence>
<keyword evidence="3 5" id="KW-1005">Bacterial flagellum biogenesis</keyword>
<comment type="similarity">
    <text evidence="1 5">Belongs to the FlgD family.</text>
</comment>
<dbReference type="Pfam" id="PF03963">
    <property type="entry name" value="FlgD"/>
    <property type="match status" value="1"/>
</dbReference>
<dbReference type="InterPro" id="IPR025965">
    <property type="entry name" value="FlgD/Vpr_Ig-like"/>
</dbReference>
<dbReference type="EMBL" id="QDDL01000007">
    <property type="protein sequence ID" value="PVZ66745.1"/>
    <property type="molecule type" value="Genomic_DNA"/>
</dbReference>
<evidence type="ECO:0000256" key="3">
    <source>
        <dbReference type="ARBA" id="ARBA00022795"/>
    </source>
</evidence>
<feature type="region of interest" description="Disordered" evidence="6">
    <location>
        <begin position="1"/>
        <end position="25"/>
    </location>
</feature>
<evidence type="ECO:0000256" key="1">
    <source>
        <dbReference type="ARBA" id="ARBA00010577"/>
    </source>
</evidence>